<dbReference type="Proteomes" id="UP000235392">
    <property type="component" value="Unassembled WGS sequence"/>
</dbReference>
<evidence type="ECO:0000313" key="3">
    <source>
        <dbReference type="Proteomes" id="UP000235392"/>
    </source>
</evidence>
<organism evidence="2 3">
    <name type="scientific">Puccinia coronata f. sp. avenae</name>
    <dbReference type="NCBI Taxonomy" id="200324"/>
    <lineage>
        <taxon>Eukaryota</taxon>
        <taxon>Fungi</taxon>
        <taxon>Dikarya</taxon>
        <taxon>Basidiomycota</taxon>
        <taxon>Pucciniomycotina</taxon>
        <taxon>Pucciniomycetes</taxon>
        <taxon>Pucciniales</taxon>
        <taxon>Pucciniaceae</taxon>
        <taxon>Puccinia</taxon>
    </lineage>
</organism>
<feature type="region of interest" description="Disordered" evidence="1">
    <location>
        <begin position="65"/>
        <end position="124"/>
    </location>
</feature>
<comment type="caution">
    <text evidence="2">The sequence shown here is derived from an EMBL/GenBank/DDBJ whole genome shotgun (WGS) entry which is preliminary data.</text>
</comment>
<protein>
    <submittedName>
        <fullName evidence="2">Uncharacterized protein</fullName>
    </submittedName>
</protein>
<accession>A0A2N5U6K1</accession>
<reference evidence="2 3" key="1">
    <citation type="submission" date="2017-11" db="EMBL/GenBank/DDBJ databases">
        <title>De novo assembly and phasing of dikaryotic genomes from two isolates of Puccinia coronata f. sp. avenae, the causal agent of oat crown rust.</title>
        <authorList>
            <person name="Miller M.E."/>
            <person name="Zhang Y."/>
            <person name="Omidvar V."/>
            <person name="Sperschneider J."/>
            <person name="Schwessinger B."/>
            <person name="Raley C."/>
            <person name="Palmer J.M."/>
            <person name="Garnica D."/>
            <person name="Upadhyaya N."/>
            <person name="Rathjen J."/>
            <person name="Taylor J.M."/>
            <person name="Park R.F."/>
            <person name="Dodds P.N."/>
            <person name="Hirsch C.D."/>
            <person name="Kianian S.F."/>
            <person name="Figueroa M."/>
        </authorList>
    </citation>
    <scope>NUCLEOTIDE SEQUENCE [LARGE SCALE GENOMIC DNA]</scope>
    <source>
        <strain evidence="2">12SD80</strain>
    </source>
</reference>
<evidence type="ECO:0000256" key="1">
    <source>
        <dbReference type="SAM" id="MobiDB-lite"/>
    </source>
</evidence>
<feature type="compositionally biased region" description="Polar residues" evidence="1">
    <location>
        <begin position="91"/>
        <end position="112"/>
    </location>
</feature>
<feature type="compositionally biased region" description="Basic and acidic residues" evidence="1">
    <location>
        <begin position="114"/>
        <end position="124"/>
    </location>
</feature>
<dbReference type="AlphaFoldDB" id="A0A2N5U6K1"/>
<dbReference type="EMBL" id="PGCI01000224">
    <property type="protein sequence ID" value="PLW33288.1"/>
    <property type="molecule type" value="Genomic_DNA"/>
</dbReference>
<proteinExistence type="predicted"/>
<evidence type="ECO:0000313" key="2">
    <source>
        <dbReference type="EMBL" id="PLW33288.1"/>
    </source>
</evidence>
<name>A0A2N5U6K1_9BASI</name>
<feature type="compositionally biased region" description="Low complexity" evidence="1">
    <location>
        <begin position="74"/>
        <end position="90"/>
    </location>
</feature>
<gene>
    <name evidence="2" type="ORF">PCASD_09763</name>
</gene>
<sequence length="124" mass="13482">MRLIESDSLFHSVVSVAYSRSPLAPSVELRVPRSPAPYCRLTVLQISAAGPLFGQIASGALSPRQSDSAACWHPSRGPPRLGRSPRRSGGTHSTLVTTVHQQKITPSRSELTYSEDHLRDPARL</sequence>